<sequence length="46" mass="5600">MYLVFSKYKYWSFIEYKYFQVTSSLKWASYFRQDVKISQAVNPTAS</sequence>
<keyword evidence="2" id="KW-1185">Reference proteome</keyword>
<dbReference type="Proteomes" id="UP000198598">
    <property type="component" value="Unassembled WGS sequence"/>
</dbReference>
<proteinExistence type="predicted"/>
<organism evidence="1 2">
    <name type="scientific">Spirosoma endophyticum</name>
    <dbReference type="NCBI Taxonomy" id="662367"/>
    <lineage>
        <taxon>Bacteria</taxon>
        <taxon>Pseudomonadati</taxon>
        <taxon>Bacteroidota</taxon>
        <taxon>Cytophagia</taxon>
        <taxon>Cytophagales</taxon>
        <taxon>Cytophagaceae</taxon>
        <taxon>Spirosoma</taxon>
    </lineage>
</organism>
<name>A0A1I2HCM2_9BACT</name>
<evidence type="ECO:0000313" key="2">
    <source>
        <dbReference type="Proteomes" id="UP000198598"/>
    </source>
</evidence>
<accession>A0A1I2HCM2</accession>
<dbReference type="EMBL" id="FOLQ01000040">
    <property type="protein sequence ID" value="SFF26707.1"/>
    <property type="molecule type" value="Genomic_DNA"/>
</dbReference>
<dbReference type="AlphaFoldDB" id="A0A1I2HCM2"/>
<evidence type="ECO:0000313" key="1">
    <source>
        <dbReference type="EMBL" id="SFF26707.1"/>
    </source>
</evidence>
<reference evidence="1 2" key="1">
    <citation type="submission" date="2016-10" db="EMBL/GenBank/DDBJ databases">
        <authorList>
            <person name="de Groot N.N."/>
        </authorList>
    </citation>
    <scope>NUCLEOTIDE SEQUENCE [LARGE SCALE GENOMIC DNA]</scope>
    <source>
        <strain evidence="1 2">DSM 26130</strain>
    </source>
</reference>
<protein>
    <submittedName>
        <fullName evidence="1">Uncharacterized protein</fullName>
    </submittedName>
</protein>
<gene>
    <name evidence="1" type="ORF">SAMN05216167_1404</name>
</gene>